<evidence type="ECO:0000256" key="1">
    <source>
        <dbReference type="SAM" id="MobiDB-lite"/>
    </source>
</evidence>
<dbReference type="KEGG" id="chyd:H4K34_13200"/>
<dbReference type="AlphaFoldDB" id="A0A7H0VC80"/>
<keyword evidence="3" id="KW-1185">Reference proteome</keyword>
<dbReference type="InterPro" id="IPR025632">
    <property type="entry name" value="DUF4290"/>
</dbReference>
<dbReference type="EMBL" id="CP060139">
    <property type="protein sequence ID" value="QNR23328.1"/>
    <property type="molecule type" value="Genomic_DNA"/>
</dbReference>
<protein>
    <submittedName>
        <fullName evidence="2">DUF4290 domain-containing protein</fullName>
    </submittedName>
</protein>
<evidence type="ECO:0000313" key="3">
    <source>
        <dbReference type="Proteomes" id="UP000516305"/>
    </source>
</evidence>
<reference evidence="2 3" key="1">
    <citation type="submission" date="2020-08" db="EMBL/GenBank/DDBJ databases">
        <title>Croceimicrobium hydrocarbonivorans gen. nov., sp. nov., a novel marine bacterium isolated from a bacterial consortium that degrades polyethylene terephthalate.</title>
        <authorList>
            <person name="Liu R."/>
        </authorList>
    </citation>
    <scope>NUCLEOTIDE SEQUENCE [LARGE SCALE GENOMIC DNA]</scope>
    <source>
        <strain evidence="2 3">A20-9</strain>
    </source>
</reference>
<dbReference type="RefSeq" id="WP_210757857.1">
    <property type="nucleotide sequence ID" value="NZ_CP060139.1"/>
</dbReference>
<name>A0A7H0VC80_9FLAO</name>
<dbReference type="Pfam" id="PF14123">
    <property type="entry name" value="DUF4290"/>
    <property type="match status" value="1"/>
</dbReference>
<organism evidence="2 3">
    <name type="scientific">Croceimicrobium hydrocarbonivorans</name>
    <dbReference type="NCBI Taxonomy" id="2761580"/>
    <lineage>
        <taxon>Bacteria</taxon>
        <taxon>Pseudomonadati</taxon>
        <taxon>Bacteroidota</taxon>
        <taxon>Flavobacteriia</taxon>
        <taxon>Flavobacteriales</taxon>
        <taxon>Owenweeksiaceae</taxon>
        <taxon>Croceimicrobium</taxon>
    </lineage>
</organism>
<feature type="region of interest" description="Disordered" evidence="1">
    <location>
        <begin position="183"/>
        <end position="211"/>
    </location>
</feature>
<accession>A0A7H0VC80</accession>
<evidence type="ECO:0000313" key="2">
    <source>
        <dbReference type="EMBL" id="QNR23328.1"/>
    </source>
</evidence>
<feature type="compositionally biased region" description="Basic residues" evidence="1">
    <location>
        <begin position="188"/>
        <end position="211"/>
    </location>
</feature>
<sequence length="211" mass="24897">MEYNTSRPRMIIPEYGRNVQRMVDYLLTIENRDERNKQARNLIAIIANLNPQVYETDDDPEHKLWDHLYIMSDFKLDVDSPYPPPAPESLLEKPQPVEYPQTSRRYRHYGNITRKMIDYAVALEEGDEKTALTEALANVMKKNYIVWNKDHVEDDVILNNLKEMSNNKLQVADVSLSEKRDLLQNHGGNKHNHKNKRNNNNRSKRKINKKK</sequence>
<dbReference type="Proteomes" id="UP000516305">
    <property type="component" value="Chromosome"/>
</dbReference>
<gene>
    <name evidence="2" type="ORF">H4K34_13200</name>
</gene>
<proteinExistence type="predicted"/>